<dbReference type="EMBL" id="PUHQ01000060">
    <property type="protein sequence ID" value="KAG0658922.1"/>
    <property type="molecule type" value="Genomic_DNA"/>
</dbReference>
<dbReference type="SUPFAM" id="SSF81383">
    <property type="entry name" value="F-box domain"/>
    <property type="match status" value="1"/>
</dbReference>
<dbReference type="AlphaFoldDB" id="A0A9P6VYW9"/>
<dbReference type="PROSITE" id="PS50181">
    <property type="entry name" value="FBOX"/>
    <property type="match status" value="1"/>
</dbReference>
<gene>
    <name evidence="2" type="ORF">C6P46_005542</name>
</gene>
<accession>A0A9P6VYW9</accession>
<name>A0A9P6VYW9_RHOMI</name>
<evidence type="ECO:0000259" key="1">
    <source>
        <dbReference type="PROSITE" id="PS50181"/>
    </source>
</evidence>
<keyword evidence="3" id="KW-1185">Reference proteome</keyword>
<evidence type="ECO:0000313" key="2">
    <source>
        <dbReference type="EMBL" id="KAG0658922.1"/>
    </source>
</evidence>
<sequence>MSSAEHDRQLKLHPFFLASARPGEEGRDLQIDMLLVDGVAKDAQAPPITADRLSTLPNELLWMIFGQMPPSSLLQASRVSKLFRRMLCSRSAETIWRRARLKEGWTDLETKGWNEIQYAKFIDGRECQICGKAASNALRIKRRLRLRACVCADCNLIRDGDDVSDDYPYLHPESFNCVPYDSYNDEFFIPDLLEQSGRLSLIQAKALRDDQSLGWALQDYRDSRESYLDMVVRDAEAHAGLCDDSDEEILRKAWRRYCVEQLAGLGYLPEDYAFLDDDDWWCSCAGHLGKDECLFEEAFEEAMDRRDGFNPEAVGDEEYDEILRLARTRHANYPQIPDVFWYYWEDEDDDGFGLDDDERSEDDEWCDLGDLYVKLSERNKEERLRRAQEAARQVRRQKLRPLFERIQQQTTQRQSSHFFSFWYFCVGLKSIERLWLPDAAAAQPAQPAPSPLIERFLVKDAADKAHEEKVRLFFRIARALLHDDDDENAALPESVTAMLEHVDSRVQDSKQSDVFRSYCLDILGDDEMDPIFARATALFRCGFCSSKFTYPDIANHLVEMHGAGPVTAYAHVPAPAFRRAVKDLLVEMKLPFTTTSSDLAEYRFDVDEESESDVATTLCDQSWAELAGKAKCDLPGKRRRRNVDGEKTERAIIAIRQNSVSSQNHFEMS</sequence>
<dbReference type="Gene3D" id="1.20.1280.50">
    <property type="match status" value="1"/>
</dbReference>
<dbReference type="OrthoDB" id="2528452at2759"/>
<dbReference type="Proteomes" id="UP000777482">
    <property type="component" value="Unassembled WGS sequence"/>
</dbReference>
<comment type="caution">
    <text evidence="2">The sequence shown here is derived from an EMBL/GenBank/DDBJ whole genome shotgun (WGS) entry which is preliminary data.</text>
</comment>
<dbReference type="InterPro" id="IPR036047">
    <property type="entry name" value="F-box-like_dom_sf"/>
</dbReference>
<proteinExistence type="predicted"/>
<dbReference type="Pfam" id="PF12937">
    <property type="entry name" value="F-box-like"/>
    <property type="match status" value="1"/>
</dbReference>
<reference evidence="2 3" key="1">
    <citation type="submission" date="2020-11" db="EMBL/GenBank/DDBJ databases">
        <title>Kefir isolates.</title>
        <authorList>
            <person name="Marcisauskas S."/>
            <person name="Kim Y."/>
            <person name="Blasche S."/>
        </authorList>
    </citation>
    <scope>NUCLEOTIDE SEQUENCE [LARGE SCALE GENOMIC DNA]</scope>
    <source>
        <strain evidence="2 3">KR</strain>
    </source>
</reference>
<dbReference type="InterPro" id="IPR001810">
    <property type="entry name" value="F-box_dom"/>
</dbReference>
<evidence type="ECO:0000313" key="3">
    <source>
        <dbReference type="Proteomes" id="UP000777482"/>
    </source>
</evidence>
<dbReference type="CDD" id="cd09917">
    <property type="entry name" value="F-box_SF"/>
    <property type="match status" value="1"/>
</dbReference>
<feature type="domain" description="F-box" evidence="1">
    <location>
        <begin position="50"/>
        <end position="99"/>
    </location>
</feature>
<protein>
    <recommendedName>
        <fullName evidence="1">F-box domain-containing protein</fullName>
    </recommendedName>
</protein>
<organism evidence="2 3">
    <name type="scientific">Rhodotorula mucilaginosa</name>
    <name type="common">Yeast</name>
    <name type="synonym">Rhodotorula rubra</name>
    <dbReference type="NCBI Taxonomy" id="5537"/>
    <lineage>
        <taxon>Eukaryota</taxon>
        <taxon>Fungi</taxon>
        <taxon>Dikarya</taxon>
        <taxon>Basidiomycota</taxon>
        <taxon>Pucciniomycotina</taxon>
        <taxon>Microbotryomycetes</taxon>
        <taxon>Sporidiobolales</taxon>
        <taxon>Sporidiobolaceae</taxon>
        <taxon>Rhodotorula</taxon>
    </lineage>
</organism>